<evidence type="ECO:0000256" key="2">
    <source>
        <dbReference type="ARBA" id="ARBA00002933"/>
    </source>
</evidence>
<dbReference type="InterPro" id="IPR023170">
    <property type="entry name" value="HhH_base_excis_C"/>
</dbReference>
<gene>
    <name evidence="17" type="primary">mutY</name>
    <name evidence="17" type="ORF">Q4535_13010</name>
</gene>
<dbReference type="Pfam" id="PF00633">
    <property type="entry name" value="HHH"/>
    <property type="match status" value="1"/>
</dbReference>
<dbReference type="Gene3D" id="1.10.340.30">
    <property type="entry name" value="Hypothetical protein, domain 2"/>
    <property type="match status" value="1"/>
</dbReference>
<dbReference type="Gene3D" id="3.90.79.10">
    <property type="entry name" value="Nucleoside Triphosphate Pyrophosphohydrolase"/>
    <property type="match status" value="1"/>
</dbReference>
<evidence type="ECO:0000256" key="13">
    <source>
        <dbReference type="ARBA" id="ARBA00023295"/>
    </source>
</evidence>
<comment type="catalytic activity">
    <reaction evidence="1 14">
        <text>Hydrolyzes free adenine bases from 7,8-dihydro-8-oxoguanine:adenine mismatched double-stranded DNA, leaving an apurinic site.</text>
        <dbReference type="EC" id="3.2.2.31"/>
    </reaction>
</comment>
<accession>A0AAP4U0C0</accession>
<evidence type="ECO:0000259" key="16">
    <source>
        <dbReference type="SMART" id="SM00478"/>
    </source>
</evidence>
<evidence type="ECO:0000256" key="3">
    <source>
        <dbReference type="ARBA" id="ARBA00008343"/>
    </source>
</evidence>
<feature type="region of interest" description="Disordered" evidence="15">
    <location>
        <begin position="1"/>
        <end position="21"/>
    </location>
</feature>
<sequence>MARPDTAATPDVTAPESHATPGFEDIALSPEAFQARVFDWFDEHGRKHLPWQENTTPYRVWVSEIMLQQTQVATVLPYYARFMERFPDVAALAAADIDDVLHLWTGLGYYARARNLHKAAQQVVNEHDGAFPVESVEALSALPGIGRSTAGAIISISTGQRAPILDGNVKRVLARLHAVEGWPGRPAVERKLWTLAERYTPQVRLADWTQAMMDLGATLCTRGSKPDCARCPFEEVCVAHARGEEKRFPESKPKKAIPTRQTLMLLVSDAAGKILLERRPPTGIWGGLWAPPLVEDREAAREWVAREARGAHLEAPLASFEHVFSHFRLTITPQPVQLGEAGLAPAQAAESVNESAADRRFVDPAAPDAVGLPAPVKALLARCTDDLFGL</sequence>
<evidence type="ECO:0000256" key="10">
    <source>
        <dbReference type="ARBA" id="ARBA00023004"/>
    </source>
</evidence>
<dbReference type="SUPFAM" id="SSF48150">
    <property type="entry name" value="DNA-glycosylase"/>
    <property type="match status" value="1"/>
</dbReference>
<dbReference type="GO" id="GO:0035485">
    <property type="term" value="F:adenine/guanine mispair binding"/>
    <property type="evidence" value="ECO:0007669"/>
    <property type="project" value="TreeGrafter"/>
</dbReference>
<dbReference type="InterPro" id="IPR015797">
    <property type="entry name" value="NUDIX_hydrolase-like_dom_sf"/>
</dbReference>
<dbReference type="GO" id="GO:0051539">
    <property type="term" value="F:4 iron, 4 sulfur cluster binding"/>
    <property type="evidence" value="ECO:0007669"/>
    <property type="project" value="UniProtKB-UniRule"/>
</dbReference>
<dbReference type="InterPro" id="IPR005760">
    <property type="entry name" value="A/G_AdeGlyc_MutY"/>
</dbReference>
<dbReference type="Pfam" id="PF00730">
    <property type="entry name" value="HhH-GPD"/>
    <property type="match status" value="1"/>
</dbReference>
<comment type="cofactor">
    <cofactor evidence="14">
        <name>[4Fe-4S] cluster</name>
        <dbReference type="ChEBI" id="CHEBI:49883"/>
    </cofactor>
    <text evidence="14">Binds 1 [4Fe-4S] cluster.</text>
</comment>
<evidence type="ECO:0000313" key="18">
    <source>
        <dbReference type="Proteomes" id="UP001170481"/>
    </source>
</evidence>
<keyword evidence="8 14" id="KW-0227">DNA damage</keyword>
<evidence type="ECO:0000256" key="11">
    <source>
        <dbReference type="ARBA" id="ARBA00023014"/>
    </source>
</evidence>
<dbReference type="InterPro" id="IPR011257">
    <property type="entry name" value="DNA_glycosylase"/>
</dbReference>
<evidence type="ECO:0000256" key="1">
    <source>
        <dbReference type="ARBA" id="ARBA00000843"/>
    </source>
</evidence>
<organism evidence="17 18">
    <name type="scientific">Cobetia amphilecti</name>
    <dbReference type="NCBI Taxonomy" id="1055104"/>
    <lineage>
        <taxon>Bacteria</taxon>
        <taxon>Pseudomonadati</taxon>
        <taxon>Pseudomonadota</taxon>
        <taxon>Gammaproteobacteria</taxon>
        <taxon>Oceanospirillales</taxon>
        <taxon>Halomonadaceae</taxon>
        <taxon>Cobetia</taxon>
    </lineage>
</organism>
<dbReference type="GO" id="GO:0046872">
    <property type="term" value="F:metal ion binding"/>
    <property type="evidence" value="ECO:0007669"/>
    <property type="project" value="UniProtKB-UniRule"/>
</dbReference>
<proteinExistence type="inferred from homology"/>
<evidence type="ECO:0000256" key="9">
    <source>
        <dbReference type="ARBA" id="ARBA00022801"/>
    </source>
</evidence>
<keyword evidence="13 14" id="KW-0326">Glycosidase</keyword>
<dbReference type="PANTHER" id="PTHR42944:SF1">
    <property type="entry name" value="ADENINE DNA GLYCOSYLASE"/>
    <property type="match status" value="1"/>
</dbReference>
<dbReference type="NCBIfam" id="NF008132">
    <property type="entry name" value="PRK10880.1"/>
    <property type="match status" value="1"/>
</dbReference>
<dbReference type="EMBL" id="JAUORK010000018">
    <property type="protein sequence ID" value="MDO6673030.1"/>
    <property type="molecule type" value="Genomic_DNA"/>
</dbReference>
<feature type="domain" description="HhH-GPD" evidence="16">
    <location>
        <begin position="66"/>
        <end position="218"/>
    </location>
</feature>
<evidence type="ECO:0000256" key="14">
    <source>
        <dbReference type="RuleBase" id="RU365096"/>
    </source>
</evidence>
<dbReference type="GO" id="GO:0000701">
    <property type="term" value="F:purine-specific mismatch base pair DNA N-glycosylase activity"/>
    <property type="evidence" value="ECO:0007669"/>
    <property type="project" value="UniProtKB-EC"/>
</dbReference>
<keyword evidence="9 17" id="KW-0378">Hydrolase</keyword>
<dbReference type="Proteomes" id="UP001170481">
    <property type="component" value="Unassembled WGS sequence"/>
</dbReference>
<name>A0AAP4U0C0_9GAMM</name>
<keyword evidence="11" id="KW-0411">Iron-sulfur</keyword>
<keyword evidence="12" id="KW-0234">DNA repair</keyword>
<comment type="function">
    <text evidence="2">Adenine glycosylase active on G-A mispairs. MutY also corrects error-prone DNA synthesis past GO lesions which are due to the oxidatively damaged form of guanine: 7,8-dihydro-8-oxoguanine (8-oxo-dGTP).</text>
</comment>
<protein>
    <recommendedName>
        <fullName evidence="5 14">Adenine DNA glycosylase</fullName>
        <ecNumber evidence="4 14">3.2.2.31</ecNumber>
    </recommendedName>
</protein>
<dbReference type="GO" id="GO:0032357">
    <property type="term" value="F:oxidized purine DNA binding"/>
    <property type="evidence" value="ECO:0007669"/>
    <property type="project" value="TreeGrafter"/>
</dbReference>
<evidence type="ECO:0000256" key="15">
    <source>
        <dbReference type="SAM" id="MobiDB-lite"/>
    </source>
</evidence>
<dbReference type="SMART" id="SM00478">
    <property type="entry name" value="ENDO3c"/>
    <property type="match status" value="1"/>
</dbReference>
<dbReference type="Gene3D" id="1.10.1670.10">
    <property type="entry name" value="Helix-hairpin-Helix base-excision DNA repair enzymes (C-terminal)"/>
    <property type="match status" value="1"/>
</dbReference>
<dbReference type="InterPro" id="IPR029119">
    <property type="entry name" value="MutY_C"/>
</dbReference>
<keyword evidence="6" id="KW-0004">4Fe-4S</keyword>
<dbReference type="InterPro" id="IPR003265">
    <property type="entry name" value="HhH-GPD_domain"/>
</dbReference>
<dbReference type="GO" id="GO:0034039">
    <property type="term" value="F:8-oxo-7,8-dihydroguanine DNA N-glycosylase activity"/>
    <property type="evidence" value="ECO:0007669"/>
    <property type="project" value="TreeGrafter"/>
</dbReference>
<dbReference type="PANTHER" id="PTHR42944">
    <property type="entry name" value="ADENINE DNA GLYCOSYLASE"/>
    <property type="match status" value="1"/>
</dbReference>
<evidence type="ECO:0000256" key="4">
    <source>
        <dbReference type="ARBA" id="ARBA00012045"/>
    </source>
</evidence>
<evidence type="ECO:0000256" key="12">
    <source>
        <dbReference type="ARBA" id="ARBA00023204"/>
    </source>
</evidence>
<dbReference type="InterPro" id="IPR044298">
    <property type="entry name" value="MIG/MutY"/>
</dbReference>
<evidence type="ECO:0000313" key="17">
    <source>
        <dbReference type="EMBL" id="MDO6673030.1"/>
    </source>
</evidence>
<evidence type="ECO:0000256" key="8">
    <source>
        <dbReference type="ARBA" id="ARBA00022763"/>
    </source>
</evidence>
<evidence type="ECO:0000256" key="5">
    <source>
        <dbReference type="ARBA" id="ARBA00022023"/>
    </source>
</evidence>
<dbReference type="NCBIfam" id="TIGR01084">
    <property type="entry name" value="mutY"/>
    <property type="match status" value="1"/>
</dbReference>
<dbReference type="Pfam" id="PF14815">
    <property type="entry name" value="NUDIX_4"/>
    <property type="match status" value="1"/>
</dbReference>
<reference evidence="17" key="1">
    <citation type="submission" date="2023-07" db="EMBL/GenBank/DDBJ databases">
        <title>Genome content predicts the carbon catabolic preferences of heterotrophic bacteria.</title>
        <authorList>
            <person name="Gralka M."/>
        </authorList>
    </citation>
    <scope>NUCLEOTIDE SEQUENCE</scope>
    <source>
        <strain evidence="17">C2R13</strain>
    </source>
</reference>
<dbReference type="SUPFAM" id="SSF55811">
    <property type="entry name" value="Nudix"/>
    <property type="match status" value="1"/>
</dbReference>
<keyword evidence="7" id="KW-0479">Metal-binding</keyword>
<comment type="caution">
    <text evidence="17">The sequence shown here is derived from an EMBL/GenBank/DDBJ whole genome shotgun (WGS) entry which is preliminary data.</text>
</comment>
<evidence type="ECO:0000256" key="7">
    <source>
        <dbReference type="ARBA" id="ARBA00022723"/>
    </source>
</evidence>
<dbReference type="FunFam" id="1.10.340.30:FF:000002">
    <property type="entry name" value="Adenine DNA glycosylase"/>
    <property type="match status" value="1"/>
</dbReference>
<dbReference type="GO" id="GO:0006298">
    <property type="term" value="P:mismatch repair"/>
    <property type="evidence" value="ECO:0007669"/>
    <property type="project" value="TreeGrafter"/>
</dbReference>
<evidence type="ECO:0000256" key="6">
    <source>
        <dbReference type="ARBA" id="ARBA00022485"/>
    </source>
</evidence>
<comment type="similarity">
    <text evidence="3 14">Belongs to the Nth/MutY family.</text>
</comment>
<dbReference type="CDD" id="cd03431">
    <property type="entry name" value="NUDIX_DNA_Glycosylase_C-MutY"/>
    <property type="match status" value="1"/>
</dbReference>
<keyword evidence="10 14" id="KW-0408">Iron</keyword>
<dbReference type="CDD" id="cd00056">
    <property type="entry name" value="ENDO3c"/>
    <property type="match status" value="1"/>
</dbReference>
<dbReference type="RefSeq" id="WP_303570505.1">
    <property type="nucleotide sequence ID" value="NZ_JAUORK010000018.1"/>
</dbReference>
<dbReference type="InterPro" id="IPR000445">
    <property type="entry name" value="HhH_motif"/>
</dbReference>
<dbReference type="GO" id="GO:0006284">
    <property type="term" value="P:base-excision repair"/>
    <property type="evidence" value="ECO:0007669"/>
    <property type="project" value="UniProtKB-UniRule"/>
</dbReference>
<dbReference type="AlphaFoldDB" id="A0AAP4U0C0"/>
<dbReference type="EC" id="3.2.2.31" evidence="4 14"/>